<accession>A0A0H2R0A6</accession>
<gene>
    <name evidence="1" type="ORF">SCHPADRAFT_735937</name>
</gene>
<dbReference type="InParanoid" id="A0A0H2R0A6"/>
<evidence type="ECO:0000313" key="2">
    <source>
        <dbReference type="Proteomes" id="UP000053477"/>
    </source>
</evidence>
<name>A0A0H2R0A6_9AGAM</name>
<sequence length="109" mass="11952">MPSPTVLGTEPIPMLTELPSLKENVLPDVLIDTDVSTSTNNSRNCGDVYIYSSLHFFSFVRRRSVDSELVLILYFAASRGQTLAGKKKLSIPDPSCRTSAVCKQFTGPL</sequence>
<protein>
    <submittedName>
        <fullName evidence="1">Uncharacterized protein</fullName>
    </submittedName>
</protein>
<keyword evidence="2" id="KW-1185">Reference proteome</keyword>
<evidence type="ECO:0000313" key="1">
    <source>
        <dbReference type="EMBL" id="KLO05134.1"/>
    </source>
</evidence>
<dbReference type="AlphaFoldDB" id="A0A0H2R0A6"/>
<dbReference type="Proteomes" id="UP000053477">
    <property type="component" value="Unassembled WGS sequence"/>
</dbReference>
<proteinExistence type="predicted"/>
<reference evidence="1 2" key="1">
    <citation type="submission" date="2015-04" db="EMBL/GenBank/DDBJ databases">
        <title>Complete genome sequence of Schizopora paradoxa KUC8140, a cosmopolitan wood degrader in East Asia.</title>
        <authorList>
            <consortium name="DOE Joint Genome Institute"/>
            <person name="Min B."/>
            <person name="Park H."/>
            <person name="Jang Y."/>
            <person name="Kim J.-J."/>
            <person name="Kim K.H."/>
            <person name="Pangilinan J."/>
            <person name="Lipzen A."/>
            <person name="Riley R."/>
            <person name="Grigoriev I.V."/>
            <person name="Spatafora J.W."/>
            <person name="Choi I.-G."/>
        </authorList>
    </citation>
    <scope>NUCLEOTIDE SEQUENCE [LARGE SCALE GENOMIC DNA]</scope>
    <source>
        <strain evidence="1 2">KUC8140</strain>
    </source>
</reference>
<organism evidence="1 2">
    <name type="scientific">Schizopora paradoxa</name>
    <dbReference type="NCBI Taxonomy" id="27342"/>
    <lineage>
        <taxon>Eukaryota</taxon>
        <taxon>Fungi</taxon>
        <taxon>Dikarya</taxon>
        <taxon>Basidiomycota</taxon>
        <taxon>Agaricomycotina</taxon>
        <taxon>Agaricomycetes</taxon>
        <taxon>Hymenochaetales</taxon>
        <taxon>Schizoporaceae</taxon>
        <taxon>Schizopora</taxon>
    </lineage>
</organism>
<dbReference type="EMBL" id="KQ086357">
    <property type="protein sequence ID" value="KLO05134.1"/>
    <property type="molecule type" value="Genomic_DNA"/>
</dbReference>